<evidence type="ECO:0000313" key="4">
    <source>
        <dbReference type="EMBL" id="UOD50645.1"/>
    </source>
</evidence>
<dbReference type="InterPro" id="IPR050570">
    <property type="entry name" value="Cell_wall_metabolism_enzyme"/>
</dbReference>
<keyword evidence="5" id="KW-1185">Reference proteome</keyword>
<dbReference type="RefSeq" id="WP_243479054.1">
    <property type="nucleotide sequence ID" value="NZ_CP063982.1"/>
</dbReference>
<sequence>MTGPAHRVALALAIVAASLGPALGQPAIESLEQDQAAALQAKQDLQARIKSVQEQLERRNKEFRRASDQLRQSELAISDATRRLKDLQAAIARGEQALETLTKKIAQTNADLDRDRSALASQLRAQHSSNLSPWSALLAGKDPQSLGKELGYLSFVADARVKTIERLNKGVAELSALQATQTEQQQLLAKQQQEVQAEQTVLRRERQARADLLAKLEGSIAVERAERDKLVQDEKQLTALIEGLGQQIAKFQADAQHANAIRQEILEALPQGEGLKRGISMPIKGAILARYGSSRPDGGDWRGVLIDAKPGTPVKAVAAGTVVYATWLRGFGNLIIVDHADEFLTVYAYNQSLLKEVGDTVKAGDVIANAGNTGGQLDSALYFEVRHRGKPLDPMLYFKR</sequence>
<reference evidence="4 5" key="1">
    <citation type="submission" date="2020-11" db="EMBL/GenBank/DDBJ databases">
        <title>Algicoccus daihaiensis sp.nov., isolated from Daihai Lake in Inner Mongolia.</title>
        <authorList>
            <person name="Kai J."/>
        </authorList>
    </citation>
    <scope>NUCLEOTIDE SEQUENCE [LARGE SCALE GENOMIC DNA]</scope>
    <source>
        <strain evidence="5">f23</strain>
    </source>
</reference>
<keyword evidence="1" id="KW-0175">Coiled coil</keyword>
<dbReference type="SUPFAM" id="SSF57997">
    <property type="entry name" value="Tropomyosin"/>
    <property type="match status" value="1"/>
</dbReference>
<proteinExistence type="predicted"/>
<dbReference type="EMBL" id="CP063982">
    <property type="protein sequence ID" value="UOD50645.1"/>
    <property type="molecule type" value="Genomic_DNA"/>
</dbReference>
<feature type="domain" description="M23ase beta-sheet core" evidence="3">
    <location>
        <begin position="301"/>
        <end position="394"/>
    </location>
</feature>
<dbReference type="Gene3D" id="2.70.70.10">
    <property type="entry name" value="Glucose Permease (Domain IIA)"/>
    <property type="match status" value="1"/>
</dbReference>
<dbReference type="Proteomes" id="UP000831607">
    <property type="component" value="Chromosome"/>
</dbReference>
<dbReference type="CDD" id="cd12797">
    <property type="entry name" value="M23_peptidase"/>
    <property type="match status" value="1"/>
</dbReference>
<organism evidence="4 5">
    <name type="scientific">Orrella daihaiensis</name>
    <dbReference type="NCBI Taxonomy" id="2782176"/>
    <lineage>
        <taxon>Bacteria</taxon>
        <taxon>Pseudomonadati</taxon>
        <taxon>Pseudomonadota</taxon>
        <taxon>Betaproteobacteria</taxon>
        <taxon>Burkholderiales</taxon>
        <taxon>Alcaligenaceae</taxon>
        <taxon>Orrella</taxon>
    </lineage>
</organism>
<dbReference type="InterPro" id="IPR016047">
    <property type="entry name" value="M23ase_b-sheet_dom"/>
</dbReference>
<name>A0ABY4AMN4_9BURK</name>
<dbReference type="PANTHER" id="PTHR21666:SF270">
    <property type="entry name" value="MUREIN HYDROLASE ACTIVATOR ENVC"/>
    <property type="match status" value="1"/>
</dbReference>
<feature type="coiled-coil region" evidence="1">
    <location>
        <begin position="28"/>
        <end position="118"/>
    </location>
</feature>
<evidence type="ECO:0000313" key="5">
    <source>
        <dbReference type="Proteomes" id="UP000831607"/>
    </source>
</evidence>
<dbReference type="PANTHER" id="PTHR21666">
    <property type="entry name" value="PEPTIDASE-RELATED"/>
    <property type="match status" value="1"/>
</dbReference>
<protein>
    <submittedName>
        <fullName evidence="4">Peptidoglycan DD-metalloendopeptidase family protein</fullName>
    </submittedName>
</protein>
<evidence type="ECO:0000259" key="3">
    <source>
        <dbReference type="Pfam" id="PF01551"/>
    </source>
</evidence>
<keyword evidence="2" id="KW-0732">Signal</keyword>
<evidence type="ECO:0000256" key="1">
    <source>
        <dbReference type="SAM" id="Coils"/>
    </source>
</evidence>
<gene>
    <name evidence="4" type="ORF">DHf2319_01535</name>
</gene>
<feature type="coiled-coil region" evidence="1">
    <location>
        <begin position="174"/>
        <end position="208"/>
    </location>
</feature>
<dbReference type="Gene3D" id="6.10.250.3150">
    <property type="match status" value="1"/>
</dbReference>
<feature type="chain" id="PRO_5047233081" evidence="2">
    <location>
        <begin position="25"/>
        <end position="400"/>
    </location>
</feature>
<accession>A0ABY4AMN4</accession>
<feature type="signal peptide" evidence="2">
    <location>
        <begin position="1"/>
        <end position="24"/>
    </location>
</feature>
<dbReference type="InterPro" id="IPR011055">
    <property type="entry name" value="Dup_hybrid_motif"/>
</dbReference>
<dbReference type="SUPFAM" id="SSF51261">
    <property type="entry name" value="Duplicated hybrid motif"/>
    <property type="match status" value="1"/>
</dbReference>
<dbReference type="Pfam" id="PF01551">
    <property type="entry name" value="Peptidase_M23"/>
    <property type="match status" value="1"/>
</dbReference>
<evidence type="ECO:0000256" key="2">
    <source>
        <dbReference type="SAM" id="SignalP"/>
    </source>
</evidence>